<dbReference type="UniPathway" id="UPA00074">
    <property type="reaction ID" value="UER00133"/>
</dbReference>
<dbReference type="InterPro" id="IPR024051">
    <property type="entry name" value="AICAR_Tfase_dup_dom_sf"/>
</dbReference>
<dbReference type="GO" id="GO:0004643">
    <property type="term" value="F:phosphoribosylaminoimidazolecarboxamide formyltransferase activity"/>
    <property type="evidence" value="ECO:0007669"/>
    <property type="project" value="UniProtKB-UniRule"/>
</dbReference>
<protein>
    <recommendedName>
        <fullName evidence="10">Bifunctional purine biosynthesis protein PurH</fullName>
    </recommendedName>
    <domain>
        <recommendedName>
            <fullName evidence="10">Phosphoribosylaminoimidazolecarboxamide formyltransferase</fullName>
            <ecNumber evidence="10">2.1.2.3</ecNumber>
        </recommendedName>
        <alternativeName>
            <fullName evidence="10">AICAR transformylase</fullName>
        </alternativeName>
    </domain>
    <domain>
        <recommendedName>
            <fullName evidence="10">IMP cyclohydrolase</fullName>
            <ecNumber evidence="10">3.5.4.10</ecNumber>
        </recommendedName>
        <alternativeName>
            <fullName evidence="10">ATIC</fullName>
        </alternativeName>
        <alternativeName>
            <fullName evidence="10">IMP synthase</fullName>
        </alternativeName>
        <alternativeName>
            <fullName evidence="10">Inosinicase</fullName>
        </alternativeName>
    </domain>
</protein>
<name>A0A0B7H8A3_9FLAO</name>
<dbReference type="FunFam" id="3.40.140.20:FF:000001">
    <property type="entry name" value="Bifunctional purine biosynthesis protein PurH"/>
    <property type="match status" value="1"/>
</dbReference>
<sequence length="510" mass="56478">MKLTKQAKSALISVFDKTGLEPIIHKMNSLGITIYSTGGTESFIKNLGVDVIPVETVTEYPSIFGGRVKTLHPKIFGGILNRQDNDSDVSEMIQYAIPQLDIVIVDLYPFEKTVASGAIESDIIEKIDIGGISLIRAAAKNFKDVLCVSSVEQYPDLLDILVNSQGKTTLEQRKNFAAKAFQVSSHYDTAIFNYFNQTEEITTLKISENKGQVLRYGENPHQKGYFYGNFDNLFEKLHGKELSYNNLLDVDAAINLISEFKHDDPTFAILKHNNACGVATRKNIQEAYAAALTGDPVSAFGGILVSNTKIDSATARDINSLFFEVIIAPTYSDEALEILKEKKNRIILIQKNINLPETSIRSCLNGYLVQDKDLKTDTAEDIKYVTNQKPNEEALEDLFFASKICKHTKSNTIVLAKNKQLLASGTGQTSRIDALRQAIEKAQSFEFDLSNAVMASDAFFPFPDCVEIADKAGITSVIQPGGSIKDQLTIDYCNEHNMAMVVTGTRHFKH</sequence>
<dbReference type="FunFam" id="3.40.50.1380:FF:000001">
    <property type="entry name" value="Bifunctional purine biosynthesis protein PurH"/>
    <property type="match status" value="1"/>
</dbReference>
<feature type="domain" description="MGS-like" evidence="11">
    <location>
        <begin position="1"/>
        <end position="149"/>
    </location>
</feature>
<dbReference type="AlphaFoldDB" id="A0A0B7H8A3"/>
<dbReference type="InterPro" id="IPR011607">
    <property type="entry name" value="MGS-like_dom"/>
</dbReference>
<evidence type="ECO:0000256" key="6">
    <source>
        <dbReference type="ARBA" id="ARBA00022801"/>
    </source>
</evidence>
<dbReference type="SMART" id="SM00851">
    <property type="entry name" value="MGS"/>
    <property type="match status" value="1"/>
</dbReference>
<dbReference type="SUPFAM" id="SSF53927">
    <property type="entry name" value="Cytidine deaminase-like"/>
    <property type="match status" value="1"/>
</dbReference>
<dbReference type="GO" id="GO:0006189">
    <property type="term" value="P:'de novo' IMP biosynthetic process"/>
    <property type="evidence" value="ECO:0007669"/>
    <property type="project" value="UniProtKB-UniRule"/>
</dbReference>
<dbReference type="InterPro" id="IPR002695">
    <property type="entry name" value="PurH-like"/>
</dbReference>
<comment type="domain">
    <text evidence="10">The IMP cyclohydrolase activity resides in the N-terminal region.</text>
</comment>
<accession>A0A0B7H8A3</accession>
<dbReference type="HAMAP" id="MF_00139">
    <property type="entry name" value="PurH"/>
    <property type="match status" value="1"/>
</dbReference>
<dbReference type="GO" id="GO:0005829">
    <property type="term" value="C:cytosol"/>
    <property type="evidence" value="ECO:0007669"/>
    <property type="project" value="TreeGrafter"/>
</dbReference>
<dbReference type="PIRSF" id="PIRSF000414">
    <property type="entry name" value="AICARFT_IMPCHas"/>
    <property type="match status" value="1"/>
</dbReference>
<keyword evidence="13" id="KW-1185">Reference proteome</keyword>
<dbReference type="NCBIfam" id="TIGR00355">
    <property type="entry name" value="purH"/>
    <property type="match status" value="1"/>
</dbReference>
<evidence type="ECO:0000256" key="10">
    <source>
        <dbReference type="HAMAP-Rule" id="MF_00139"/>
    </source>
</evidence>
<evidence type="ECO:0000256" key="5">
    <source>
        <dbReference type="ARBA" id="ARBA00022755"/>
    </source>
</evidence>
<dbReference type="CDD" id="cd01421">
    <property type="entry name" value="IMPCH"/>
    <property type="match status" value="1"/>
</dbReference>
<dbReference type="EC" id="3.5.4.10" evidence="10"/>
<organism evidence="12 13">
    <name type="scientific">Capnocytophaga cynodegmi</name>
    <dbReference type="NCBI Taxonomy" id="28189"/>
    <lineage>
        <taxon>Bacteria</taxon>
        <taxon>Pseudomonadati</taxon>
        <taxon>Bacteroidota</taxon>
        <taxon>Flavobacteriia</taxon>
        <taxon>Flavobacteriales</taxon>
        <taxon>Flavobacteriaceae</taxon>
        <taxon>Capnocytophaga</taxon>
    </lineage>
</organism>
<comment type="pathway">
    <text evidence="1 10">Purine metabolism; IMP biosynthesis via de novo pathway; IMP from 5-formamido-1-(5-phospho-D-ribosyl)imidazole-4-carboxamide: step 1/1.</text>
</comment>
<comment type="similarity">
    <text evidence="3 10">Belongs to the PurH family.</text>
</comment>
<evidence type="ECO:0000256" key="4">
    <source>
        <dbReference type="ARBA" id="ARBA00022679"/>
    </source>
</evidence>
<dbReference type="SUPFAM" id="SSF52335">
    <property type="entry name" value="Methylglyoxal synthase-like"/>
    <property type="match status" value="1"/>
</dbReference>
<evidence type="ECO:0000256" key="9">
    <source>
        <dbReference type="ARBA" id="ARBA00050687"/>
    </source>
</evidence>
<evidence type="ECO:0000256" key="1">
    <source>
        <dbReference type="ARBA" id="ARBA00004844"/>
    </source>
</evidence>
<dbReference type="EMBL" id="CDOD01000010">
    <property type="protein sequence ID" value="CEN33868.1"/>
    <property type="molecule type" value="Genomic_DNA"/>
</dbReference>
<evidence type="ECO:0000259" key="11">
    <source>
        <dbReference type="PROSITE" id="PS51855"/>
    </source>
</evidence>
<dbReference type="InterPro" id="IPR036914">
    <property type="entry name" value="MGS-like_dom_sf"/>
</dbReference>
<dbReference type="SMART" id="SM00798">
    <property type="entry name" value="AICARFT_IMPCHas"/>
    <property type="match status" value="1"/>
</dbReference>
<dbReference type="Pfam" id="PF02142">
    <property type="entry name" value="MGS"/>
    <property type="match status" value="1"/>
</dbReference>
<dbReference type="GO" id="GO:0003937">
    <property type="term" value="F:IMP cyclohydrolase activity"/>
    <property type="evidence" value="ECO:0007669"/>
    <property type="project" value="UniProtKB-UniRule"/>
</dbReference>
<evidence type="ECO:0000256" key="3">
    <source>
        <dbReference type="ARBA" id="ARBA00007667"/>
    </source>
</evidence>
<dbReference type="eggNOG" id="COG0138">
    <property type="taxonomic scope" value="Bacteria"/>
</dbReference>
<dbReference type="Proteomes" id="UP000038055">
    <property type="component" value="Unassembled WGS sequence"/>
</dbReference>
<comment type="catalytic activity">
    <reaction evidence="9 10">
        <text>IMP + H2O = 5-formamido-1-(5-phospho-D-ribosyl)imidazole-4-carboxamide</text>
        <dbReference type="Rhea" id="RHEA:18445"/>
        <dbReference type="ChEBI" id="CHEBI:15377"/>
        <dbReference type="ChEBI" id="CHEBI:58053"/>
        <dbReference type="ChEBI" id="CHEBI:58467"/>
        <dbReference type="EC" id="3.5.4.10"/>
    </reaction>
</comment>
<dbReference type="STRING" id="28189.CCYN74_170006"/>
<dbReference type="PANTHER" id="PTHR11692">
    <property type="entry name" value="BIFUNCTIONAL PURINE BIOSYNTHESIS PROTEIN PURH"/>
    <property type="match status" value="1"/>
</dbReference>
<dbReference type="RefSeq" id="WP_041991164.1">
    <property type="nucleotide sequence ID" value="NZ_CDOD01000010.1"/>
</dbReference>
<keyword evidence="4 10" id="KW-0808">Transferase</keyword>
<reference evidence="13" key="1">
    <citation type="submission" date="2015-01" db="EMBL/GenBank/DDBJ databases">
        <authorList>
            <person name="MANFREDI Pablo"/>
        </authorList>
    </citation>
    <scope>NUCLEOTIDE SEQUENCE [LARGE SCALE GENOMIC DNA]</scope>
    <source>
        <strain evidence="13">Ccyn2B</strain>
    </source>
</reference>
<dbReference type="NCBIfam" id="NF002049">
    <property type="entry name" value="PRK00881.1"/>
    <property type="match status" value="1"/>
</dbReference>
<evidence type="ECO:0000313" key="13">
    <source>
        <dbReference type="Proteomes" id="UP000038055"/>
    </source>
</evidence>
<gene>
    <name evidence="10 12" type="primary">purH</name>
    <name evidence="12" type="ORF">CCYN2B_180032</name>
</gene>
<dbReference type="EC" id="2.1.2.3" evidence="10"/>
<evidence type="ECO:0000256" key="2">
    <source>
        <dbReference type="ARBA" id="ARBA00004954"/>
    </source>
</evidence>
<dbReference type="Gene3D" id="3.40.140.20">
    <property type="match status" value="2"/>
</dbReference>
<dbReference type="InterPro" id="IPR016193">
    <property type="entry name" value="Cytidine_deaminase-like"/>
</dbReference>
<dbReference type="PROSITE" id="PS51855">
    <property type="entry name" value="MGS"/>
    <property type="match status" value="1"/>
</dbReference>
<dbReference type="FunFam" id="3.40.140.20:FF:000005">
    <property type="entry name" value="Bifunctional purine biosynthesis protein PurH"/>
    <property type="match status" value="1"/>
</dbReference>
<keyword evidence="6 10" id="KW-0378">Hydrolase</keyword>
<dbReference type="PANTHER" id="PTHR11692:SF0">
    <property type="entry name" value="BIFUNCTIONAL PURINE BIOSYNTHESIS PROTEIN ATIC"/>
    <property type="match status" value="1"/>
</dbReference>
<comment type="catalytic activity">
    <reaction evidence="8 10">
        <text>(6R)-10-formyltetrahydrofolate + 5-amino-1-(5-phospho-beta-D-ribosyl)imidazole-4-carboxamide = 5-formamido-1-(5-phospho-D-ribosyl)imidazole-4-carboxamide + (6S)-5,6,7,8-tetrahydrofolate</text>
        <dbReference type="Rhea" id="RHEA:22192"/>
        <dbReference type="ChEBI" id="CHEBI:57453"/>
        <dbReference type="ChEBI" id="CHEBI:58467"/>
        <dbReference type="ChEBI" id="CHEBI:58475"/>
        <dbReference type="ChEBI" id="CHEBI:195366"/>
        <dbReference type="EC" id="2.1.2.3"/>
    </reaction>
</comment>
<proteinExistence type="inferred from homology"/>
<dbReference type="Gene3D" id="3.40.50.1380">
    <property type="entry name" value="Methylglyoxal synthase-like domain"/>
    <property type="match status" value="1"/>
</dbReference>
<keyword evidence="5 10" id="KW-0658">Purine biosynthesis</keyword>
<evidence type="ECO:0000313" key="12">
    <source>
        <dbReference type="EMBL" id="CEN33868.1"/>
    </source>
</evidence>
<keyword evidence="7 10" id="KW-0511">Multifunctional enzyme</keyword>
<comment type="pathway">
    <text evidence="2 10">Purine metabolism; IMP biosynthesis via de novo pathway; 5-formamido-1-(5-phospho-D-ribosyl)imidazole-4-carboxamide from 5-amino-1-(5-phospho-D-ribosyl)imidazole-4-carboxamide (10-formyl THF route): step 1/1.</text>
</comment>
<evidence type="ECO:0000256" key="7">
    <source>
        <dbReference type="ARBA" id="ARBA00023268"/>
    </source>
</evidence>
<dbReference type="Pfam" id="PF01808">
    <property type="entry name" value="AICARFT_IMPCHas"/>
    <property type="match status" value="1"/>
</dbReference>
<evidence type="ECO:0000256" key="8">
    <source>
        <dbReference type="ARBA" id="ARBA00050488"/>
    </source>
</evidence>